<keyword evidence="1" id="KW-0472">Membrane</keyword>
<dbReference type="OrthoDB" id="1118393at2"/>
<protein>
    <submittedName>
        <fullName evidence="3">Transcriptional regulator, LytTR family</fullName>
    </submittedName>
</protein>
<dbReference type="PANTHER" id="PTHR37299">
    <property type="entry name" value="TRANSCRIPTIONAL REGULATOR-RELATED"/>
    <property type="match status" value="1"/>
</dbReference>
<dbReference type="InterPro" id="IPR046947">
    <property type="entry name" value="LytR-like"/>
</dbReference>
<dbReference type="Pfam" id="PF04397">
    <property type="entry name" value="LytTR"/>
    <property type="match status" value="1"/>
</dbReference>
<keyword evidence="1" id="KW-1133">Transmembrane helix</keyword>
<evidence type="ECO:0000256" key="1">
    <source>
        <dbReference type="SAM" id="Phobius"/>
    </source>
</evidence>
<evidence type="ECO:0000313" key="3">
    <source>
        <dbReference type="EMBL" id="SHJ03423.1"/>
    </source>
</evidence>
<feature type="domain" description="HTH LytTR-type" evidence="2">
    <location>
        <begin position="224"/>
        <end position="281"/>
    </location>
</feature>
<dbReference type="SMART" id="SM00850">
    <property type="entry name" value="LytTR"/>
    <property type="match status" value="1"/>
</dbReference>
<dbReference type="GO" id="GO:0000156">
    <property type="term" value="F:phosphorelay response regulator activity"/>
    <property type="evidence" value="ECO:0007669"/>
    <property type="project" value="InterPro"/>
</dbReference>
<dbReference type="AlphaFoldDB" id="A0A1M6G0E4"/>
<proteinExistence type="predicted"/>
<dbReference type="InterPro" id="IPR007492">
    <property type="entry name" value="LytTR_DNA-bd_dom"/>
</dbReference>
<dbReference type="RefSeq" id="WP_073316220.1">
    <property type="nucleotide sequence ID" value="NZ_FQYP01000005.1"/>
</dbReference>
<dbReference type="GO" id="GO:0003677">
    <property type="term" value="F:DNA binding"/>
    <property type="evidence" value="ECO:0007669"/>
    <property type="project" value="InterPro"/>
</dbReference>
<feature type="transmembrane region" description="Helical" evidence="1">
    <location>
        <begin position="56"/>
        <end position="78"/>
    </location>
</feature>
<dbReference type="PROSITE" id="PS50930">
    <property type="entry name" value="HTH_LYTTR"/>
    <property type="match status" value="1"/>
</dbReference>
<feature type="transmembrane region" description="Helical" evidence="1">
    <location>
        <begin position="21"/>
        <end position="44"/>
    </location>
</feature>
<dbReference type="PANTHER" id="PTHR37299:SF1">
    <property type="entry name" value="STAGE 0 SPORULATION PROTEIN A HOMOLOG"/>
    <property type="match status" value="1"/>
</dbReference>
<reference evidence="4" key="1">
    <citation type="submission" date="2016-11" db="EMBL/GenBank/DDBJ databases">
        <authorList>
            <person name="Varghese N."/>
            <person name="Submissions S."/>
        </authorList>
    </citation>
    <scope>NUCLEOTIDE SEQUENCE [LARGE SCALE GENOMIC DNA]</scope>
    <source>
        <strain evidence="4">DSM 22623</strain>
    </source>
</reference>
<keyword evidence="1" id="KW-0812">Transmembrane</keyword>
<feature type="transmembrane region" description="Helical" evidence="1">
    <location>
        <begin position="129"/>
        <end position="149"/>
    </location>
</feature>
<dbReference type="Proteomes" id="UP000184432">
    <property type="component" value="Unassembled WGS sequence"/>
</dbReference>
<name>A0A1M6G0E4_9FLAO</name>
<dbReference type="STRING" id="570521.SAMN04488508_1052"/>
<sequence length="281" mass="32566">MNSFIANRLLSNIHSKSGKETRLLSLICATTVFLLLIFFQPLHYRYQSLGRVFGDALLTGGLVVMITFISRKIVVFLFQPDAKRIYSYGMQIILDVVLFLLLTFLVNLISGGFQNITYTKWLGLTIKYVFIFEAFLIPLSILLNHYFVLSSQNAVVFQKEEELKLCSSKLCLRSISKKEQLEVFPEDLIMIKSDGNYLEVYYFQNEKIRFMLLRNTITAIENHTKKYPFLLRCHRSYLINTNKIENIKGNTRGYIINLAGIEYKVPVSRSKITSFKAFLKT</sequence>
<keyword evidence="4" id="KW-1185">Reference proteome</keyword>
<gene>
    <name evidence="3" type="ORF">SAMN04488508_1052</name>
</gene>
<organism evidence="3 4">
    <name type="scientific">Aquimarina spongiae</name>
    <dbReference type="NCBI Taxonomy" id="570521"/>
    <lineage>
        <taxon>Bacteria</taxon>
        <taxon>Pseudomonadati</taxon>
        <taxon>Bacteroidota</taxon>
        <taxon>Flavobacteriia</taxon>
        <taxon>Flavobacteriales</taxon>
        <taxon>Flavobacteriaceae</taxon>
        <taxon>Aquimarina</taxon>
    </lineage>
</organism>
<dbReference type="EMBL" id="FQYP01000005">
    <property type="protein sequence ID" value="SHJ03423.1"/>
    <property type="molecule type" value="Genomic_DNA"/>
</dbReference>
<evidence type="ECO:0000313" key="4">
    <source>
        <dbReference type="Proteomes" id="UP000184432"/>
    </source>
</evidence>
<accession>A0A1M6G0E4</accession>
<dbReference type="Gene3D" id="2.40.50.1020">
    <property type="entry name" value="LytTr DNA-binding domain"/>
    <property type="match status" value="1"/>
</dbReference>
<feature type="transmembrane region" description="Helical" evidence="1">
    <location>
        <begin position="85"/>
        <end position="109"/>
    </location>
</feature>
<evidence type="ECO:0000259" key="2">
    <source>
        <dbReference type="PROSITE" id="PS50930"/>
    </source>
</evidence>